<evidence type="ECO:0000256" key="1">
    <source>
        <dbReference type="ARBA" id="ARBA00004245"/>
    </source>
</evidence>
<accession>A0A154PBA6</accession>
<feature type="compositionally biased region" description="Basic and acidic residues" evidence="6">
    <location>
        <begin position="440"/>
        <end position="449"/>
    </location>
</feature>
<reference evidence="8 9" key="1">
    <citation type="submission" date="2015-07" db="EMBL/GenBank/DDBJ databases">
        <title>The genome of Dufourea novaeangliae.</title>
        <authorList>
            <person name="Pan H."/>
            <person name="Kapheim K."/>
        </authorList>
    </citation>
    <scope>NUCLEOTIDE SEQUENCE [LARGE SCALE GENOMIC DNA]</scope>
    <source>
        <strain evidence="8">0120121106</strain>
        <tissue evidence="8">Whole body</tissue>
    </source>
</reference>
<evidence type="ECO:0000256" key="2">
    <source>
        <dbReference type="ARBA" id="ARBA00005885"/>
    </source>
</evidence>
<feature type="coiled-coil region" evidence="5">
    <location>
        <begin position="680"/>
        <end position="713"/>
    </location>
</feature>
<feature type="compositionally biased region" description="Basic and acidic residues" evidence="6">
    <location>
        <begin position="415"/>
        <end position="424"/>
    </location>
</feature>
<dbReference type="AlphaFoldDB" id="A0A154PBA6"/>
<evidence type="ECO:0000313" key="8">
    <source>
        <dbReference type="EMBL" id="KZC09175.1"/>
    </source>
</evidence>
<proteinExistence type="inferred from homology"/>
<keyword evidence="4" id="KW-0206">Cytoskeleton</keyword>
<dbReference type="OMA" id="TMVPQAR"/>
<protein>
    <submittedName>
        <fullName evidence="8">Targeting protein for Xklp2</fullName>
    </submittedName>
</protein>
<feature type="compositionally biased region" description="Low complexity" evidence="6">
    <location>
        <begin position="452"/>
        <end position="464"/>
    </location>
</feature>
<dbReference type="GO" id="GO:0005856">
    <property type="term" value="C:cytoskeleton"/>
    <property type="evidence" value="ECO:0007669"/>
    <property type="project" value="UniProtKB-SubCell"/>
</dbReference>
<keyword evidence="9" id="KW-1185">Reference proteome</keyword>
<evidence type="ECO:0000313" key="9">
    <source>
        <dbReference type="Proteomes" id="UP000076502"/>
    </source>
</evidence>
<comment type="subcellular location">
    <subcellularLocation>
        <location evidence="1">Cytoplasm</location>
        <location evidence="1">Cytoskeleton</location>
    </subcellularLocation>
</comment>
<evidence type="ECO:0000256" key="6">
    <source>
        <dbReference type="SAM" id="MobiDB-lite"/>
    </source>
</evidence>
<organism evidence="8 9">
    <name type="scientific">Dufourea novaeangliae</name>
    <name type="common">Sweat bee</name>
    <dbReference type="NCBI Taxonomy" id="178035"/>
    <lineage>
        <taxon>Eukaryota</taxon>
        <taxon>Metazoa</taxon>
        <taxon>Ecdysozoa</taxon>
        <taxon>Arthropoda</taxon>
        <taxon>Hexapoda</taxon>
        <taxon>Insecta</taxon>
        <taxon>Pterygota</taxon>
        <taxon>Neoptera</taxon>
        <taxon>Endopterygota</taxon>
        <taxon>Hymenoptera</taxon>
        <taxon>Apocrita</taxon>
        <taxon>Aculeata</taxon>
        <taxon>Apoidea</taxon>
        <taxon>Anthophila</taxon>
        <taxon>Halictidae</taxon>
        <taxon>Rophitinae</taxon>
        <taxon>Dufourea</taxon>
    </lineage>
</organism>
<dbReference type="STRING" id="178035.A0A154PBA6"/>
<feature type="region of interest" description="Disordered" evidence="6">
    <location>
        <begin position="342"/>
        <end position="478"/>
    </location>
</feature>
<dbReference type="OrthoDB" id="1684416at2759"/>
<sequence length="756" mass="86777">MMDNCCAPQWADFTSSPQLPSDNYFELEHEVHSTQIYSKTNSKVDVPILCKEENLEKSSVEESYFDDSLESVKEACPNVAYFIPHDNKKQPAEGTNNDILKKERQTSKFSNLYDTWNVSVTDLTSALKSTSEPQRLTAARERIRKSARLREMKSTNFRKSPAKTSRQTAPTKVKIEPTEYSKITECTEDPETDERLSYKVVKTQRRQSDLFKAKRSQPKVLTCQYRRRSLMKYHRRSNQFVSMAEAISKFQNGTPQRFRTTSNKTMKPGPLIKLKRSPLKLTVAVSPALRCKQRVRHTNVMTKEEREAMELQEMRKHQIKANPVPVNILKGPSLLKKVAKKPSTVTEEFKLSKPKKTRHTMVPGINEPDDKKHTHKSTVQLSRSVSASNVTQKTGKEQARKSTVSLNRSTSASTVKKEFKDQGHRNTVPIDRSISASSVARKEHKEQNRHGSTSISRSTSASSISKKEDVKQSTDTASRPTKSILPFCFEARNKEFQSKRVEKLKSLQVQEYSKLKTEFHARPIPKFTKPLNPVKEPIIKKRTVAPCPFSFAERDKSLAKKKEELVKQMQENSKKVRVFHASPAPTFKPVVVHGLSKEKNVTKKMTNSADQENKQPNIIVVNDTNKKETKQQIVNDEKHMKSVESTDNVNDNEKQTINQRKSVVFELNTDKRAKERCEFDEKLKKREQELEAKRREEEKKRLLKEKFERAELRKLTEVKATPMPVYKPVVVLKSTKPPTSPKDPKWAHASKLKSTS</sequence>
<feature type="domain" description="TPX2 C-terminal" evidence="7">
    <location>
        <begin position="665"/>
        <end position="739"/>
    </location>
</feature>
<gene>
    <name evidence="8" type="ORF">WN55_00911</name>
</gene>
<evidence type="ECO:0000256" key="3">
    <source>
        <dbReference type="ARBA" id="ARBA00022490"/>
    </source>
</evidence>
<dbReference type="Pfam" id="PF06886">
    <property type="entry name" value="TPX2"/>
    <property type="match status" value="1"/>
</dbReference>
<comment type="similarity">
    <text evidence="2">Belongs to the TPX2 family.</text>
</comment>
<evidence type="ECO:0000259" key="7">
    <source>
        <dbReference type="Pfam" id="PF06886"/>
    </source>
</evidence>
<feature type="region of interest" description="Disordered" evidence="6">
    <location>
        <begin position="733"/>
        <end position="756"/>
    </location>
</feature>
<dbReference type="Proteomes" id="UP000076502">
    <property type="component" value="Unassembled WGS sequence"/>
</dbReference>
<name>A0A154PBA6_DUFNO</name>
<dbReference type="EMBL" id="KQ434868">
    <property type="protein sequence ID" value="KZC09175.1"/>
    <property type="molecule type" value="Genomic_DNA"/>
</dbReference>
<dbReference type="InterPro" id="IPR027329">
    <property type="entry name" value="TPX2_C"/>
</dbReference>
<feature type="compositionally biased region" description="Polar residues" evidence="6">
    <location>
        <begin position="401"/>
        <end position="414"/>
    </location>
</feature>
<evidence type="ECO:0000256" key="4">
    <source>
        <dbReference type="ARBA" id="ARBA00023212"/>
    </source>
</evidence>
<keyword evidence="5" id="KW-0175">Coiled coil</keyword>
<evidence type="ECO:0000256" key="5">
    <source>
        <dbReference type="SAM" id="Coils"/>
    </source>
</evidence>
<feature type="compositionally biased region" description="Polar residues" evidence="6">
    <location>
        <begin position="377"/>
        <end position="393"/>
    </location>
</feature>
<keyword evidence="3" id="KW-0963">Cytoplasm</keyword>